<keyword evidence="2" id="KW-1185">Reference proteome</keyword>
<dbReference type="EMBL" id="JABSTQ010009518">
    <property type="protein sequence ID" value="KAG0428486.1"/>
    <property type="molecule type" value="Genomic_DNA"/>
</dbReference>
<sequence>MVVEEGVGQSTIFSWKQLALSTPTKPDGACSLPSPKRPKKRPSPAIPEALDSFHLDALRGIVHGYFRKNEGPTLLKVLEDVHSDASFPKVSRSTLWRALQNLGFRFKKRGRNSTLLERTVFILGRAQYLRDGLVDNASDRFVIETDEDSTTDSSDDEDMGCDTLEWTLRNVRKPDVRVTKFTQCIGRNFLYNAFDLYVQASTNAL</sequence>
<gene>
    <name evidence="1" type="ORF">HPB47_024531</name>
</gene>
<organism evidence="1 2">
    <name type="scientific">Ixodes persulcatus</name>
    <name type="common">Taiga tick</name>
    <dbReference type="NCBI Taxonomy" id="34615"/>
    <lineage>
        <taxon>Eukaryota</taxon>
        <taxon>Metazoa</taxon>
        <taxon>Ecdysozoa</taxon>
        <taxon>Arthropoda</taxon>
        <taxon>Chelicerata</taxon>
        <taxon>Arachnida</taxon>
        <taxon>Acari</taxon>
        <taxon>Parasitiformes</taxon>
        <taxon>Ixodida</taxon>
        <taxon>Ixodoidea</taxon>
        <taxon>Ixodidae</taxon>
        <taxon>Ixodinae</taxon>
        <taxon>Ixodes</taxon>
    </lineage>
</organism>
<accession>A0AC60Q431</accession>
<evidence type="ECO:0000313" key="2">
    <source>
        <dbReference type="Proteomes" id="UP000805193"/>
    </source>
</evidence>
<name>A0AC60Q431_IXOPE</name>
<proteinExistence type="predicted"/>
<evidence type="ECO:0000313" key="1">
    <source>
        <dbReference type="EMBL" id="KAG0428486.1"/>
    </source>
</evidence>
<dbReference type="Proteomes" id="UP000805193">
    <property type="component" value="Unassembled WGS sequence"/>
</dbReference>
<protein>
    <submittedName>
        <fullName evidence="1">Uncharacterized protein</fullName>
    </submittedName>
</protein>
<comment type="caution">
    <text evidence="1">The sequence shown here is derived from an EMBL/GenBank/DDBJ whole genome shotgun (WGS) entry which is preliminary data.</text>
</comment>
<reference evidence="1 2" key="1">
    <citation type="journal article" date="2020" name="Cell">
        <title>Large-Scale Comparative Analyses of Tick Genomes Elucidate Their Genetic Diversity and Vector Capacities.</title>
        <authorList>
            <consortium name="Tick Genome and Microbiome Consortium (TIGMIC)"/>
            <person name="Jia N."/>
            <person name="Wang J."/>
            <person name="Shi W."/>
            <person name="Du L."/>
            <person name="Sun Y."/>
            <person name="Zhan W."/>
            <person name="Jiang J.F."/>
            <person name="Wang Q."/>
            <person name="Zhang B."/>
            <person name="Ji P."/>
            <person name="Bell-Sakyi L."/>
            <person name="Cui X.M."/>
            <person name="Yuan T.T."/>
            <person name="Jiang B.G."/>
            <person name="Yang W.F."/>
            <person name="Lam T.T."/>
            <person name="Chang Q.C."/>
            <person name="Ding S.J."/>
            <person name="Wang X.J."/>
            <person name="Zhu J.G."/>
            <person name="Ruan X.D."/>
            <person name="Zhao L."/>
            <person name="Wei J.T."/>
            <person name="Ye R.Z."/>
            <person name="Que T.C."/>
            <person name="Du C.H."/>
            <person name="Zhou Y.H."/>
            <person name="Cheng J.X."/>
            <person name="Dai P.F."/>
            <person name="Guo W.B."/>
            <person name="Han X.H."/>
            <person name="Huang E.J."/>
            <person name="Li L.F."/>
            <person name="Wei W."/>
            <person name="Gao Y.C."/>
            <person name="Liu J.Z."/>
            <person name="Shao H.Z."/>
            <person name="Wang X."/>
            <person name="Wang C.C."/>
            <person name="Yang T.C."/>
            <person name="Huo Q.B."/>
            <person name="Li W."/>
            <person name="Chen H.Y."/>
            <person name="Chen S.E."/>
            <person name="Zhou L.G."/>
            <person name="Ni X.B."/>
            <person name="Tian J.H."/>
            <person name="Sheng Y."/>
            <person name="Liu T."/>
            <person name="Pan Y.S."/>
            <person name="Xia L.Y."/>
            <person name="Li J."/>
            <person name="Zhao F."/>
            <person name="Cao W.C."/>
        </authorList>
    </citation>
    <scope>NUCLEOTIDE SEQUENCE [LARGE SCALE GENOMIC DNA]</scope>
    <source>
        <strain evidence="1">Iper-2018</strain>
    </source>
</reference>